<organism evidence="8 9">
    <name type="scientific">Polysphondylium violaceum</name>
    <dbReference type="NCBI Taxonomy" id="133409"/>
    <lineage>
        <taxon>Eukaryota</taxon>
        <taxon>Amoebozoa</taxon>
        <taxon>Evosea</taxon>
        <taxon>Eumycetozoa</taxon>
        <taxon>Dictyostelia</taxon>
        <taxon>Dictyosteliales</taxon>
        <taxon>Dictyosteliaceae</taxon>
        <taxon>Polysphondylium</taxon>
    </lineage>
</organism>
<dbReference type="Pfam" id="PF02415">
    <property type="entry name" value="Chlam_PMP"/>
    <property type="match status" value="1"/>
</dbReference>
<reference evidence="8" key="1">
    <citation type="submission" date="2020-01" db="EMBL/GenBank/DDBJ databases">
        <title>Development of genomics and gene disruption for Polysphondylium violaceum indicates a role for the polyketide synthase stlB in stalk morphogenesis.</title>
        <authorList>
            <person name="Narita B."/>
            <person name="Kawabe Y."/>
            <person name="Kin K."/>
            <person name="Saito T."/>
            <person name="Gibbs R."/>
            <person name="Kuspa A."/>
            <person name="Muzny D."/>
            <person name="Queller D."/>
            <person name="Richards S."/>
            <person name="Strassman J."/>
            <person name="Sucgang R."/>
            <person name="Worley K."/>
            <person name="Schaap P."/>
        </authorList>
    </citation>
    <scope>NUCLEOTIDE SEQUENCE</scope>
    <source>
        <strain evidence="8">QSvi11</strain>
    </source>
</reference>
<evidence type="ECO:0000313" key="9">
    <source>
        <dbReference type="Proteomes" id="UP000695562"/>
    </source>
</evidence>
<evidence type="ECO:0008006" key="10">
    <source>
        <dbReference type="Google" id="ProtNLM"/>
    </source>
</evidence>
<keyword evidence="6" id="KW-0472">Membrane</keyword>
<accession>A0A8J4PT29</accession>
<dbReference type="GO" id="GO:0005576">
    <property type="term" value="C:extracellular region"/>
    <property type="evidence" value="ECO:0007669"/>
    <property type="project" value="UniProtKB-SubCell"/>
</dbReference>
<evidence type="ECO:0000256" key="5">
    <source>
        <dbReference type="ARBA" id="ARBA00022729"/>
    </source>
</evidence>
<gene>
    <name evidence="8" type="ORF">CYY_009760</name>
</gene>
<proteinExistence type="predicted"/>
<dbReference type="InterPro" id="IPR003368">
    <property type="entry name" value="POMP_repeat"/>
</dbReference>
<evidence type="ECO:0000256" key="4">
    <source>
        <dbReference type="ARBA" id="ARBA00022525"/>
    </source>
</evidence>
<keyword evidence="4" id="KW-0964">Secreted</keyword>
<evidence type="ECO:0000256" key="7">
    <source>
        <dbReference type="ARBA" id="ARBA00023237"/>
    </source>
</evidence>
<dbReference type="Proteomes" id="UP000695562">
    <property type="component" value="Unassembled WGS sequence"/>
</dbReference>
<feature type="non-terminal residue" evidence="8">
    <location>
        <position position="302"/>
    </location>
</feature>
<evidence type="ECO:0000256" key="1">
    <source>
        <dbReference type="ARBA" id="ARBA00004196"/>
    </source>
</evidence>
<name>A0A8J4PT29_9MYCE</name>
<evidence type="ECO:0000256" key="6">
    <source>
        <dbReference type="ARBA" id="ARBA00023136"/>
    </source>
</evidence>
<protein>
    <recommendedName>
        <fullName evidence="10">Right handed beta helix domain-containing protein</fullName>
    </recommendedName>
</protein>
<dbReference type="EMBL" id="AJWJ01000798">
    <property type="protein sequence ID" value="KAF2068921.1"/>
    <property type="molecule type" value="Genomic_DNA"/>
</dbReference>
<keyword evidence="5" id="KW-0732">Signal</keyword>
<dbReference type="SUPFAM" id="SSF51126">
    <property type="entry name" value="Pectin lyase-like"/>
    <property type="match status" value="1"/>
</dbReference>
<comment type="caution">
    <text evidence="8">The sequence shown here is derived from an EMBL/GenBank/DDBJ whole genome shotgun (WGS) entry which is preliminary data.</text>
</comment>
<comment type="subcellular location">
    <subcellularLocation>
        <location evidence="1">Cell envelope</location>
    </subcellularLocation>
    <subcellularLocation>
        <location evidence="2">Cell outer membrane</location>
    </subcellularLocation>
    <subcellularLocation>
        <location evidence="3">Secreted</location>
    </subcellularLocation>
</comment>
<keyword evidence="7" id="KW-0998">Cell outer membrane</keyword>
<dbReference type="AlphaFoldDB" id="A0A8J4PT29"/>
<sequence length="302" mass="32923">DHRSFSLQEFYESWLYIFGDQFESSSKFKNPTIVMKPGVYKGLQNTNLMISSSVNIKSTSGSTKTLIDCEGIGPGIMVNNEYFSLSGFSVSNCRGNLGGALKIDSEMTTFSDLQIFNNLASYGSGLYVTSKSVTIKDSSFVNNTALEGGGAIYSNSSTISFENTIIGCNSNSSKYDIIATKKSYLEFDVVAIDIIGTSCEDESTIVNSNGDSLCFKTGLCKSSTTTPPQVDESYGKFTCNFDGQCDIFTENCLSCPNDCQQCRLKAWKLEYFSDHIPDVHPLQNGSITSVPTSNLTNFMKGV</sequence>
<dbReference type="NCBIfam" id="TIGR01376">
    <property type="entry name" value="POMP_repeat"/>
    <property type="match status" value="1"/>
</dbReference>
<evidence type="ECO:0000256" key="3">
    <source>
        <dbReference type="ARBA" id="ARBA00004613"/>
    </source>
</evidence>
<evidence type="ECO:0000313" key="8">
    <source>
        <dbReference type="EMBL" id="KAF2068921.1"/>
    </source>
</evidence>
<evidence type="ECO:0000256" key="2">
    <source>
        <dbReference type="ARBA" id="ARBA00004442"/>
    </source>
</evidence>
<keyword evidence="9" id="KW-1185">Reference proteome</keyword>
<dbReference type="InterPro" id="IPR011050">
    <property type="entry name" value="Pectin_lyase_fold/virulence"/>
</dbReference>